<feature type="region of interest" description="Disordered" evidence="1">
    <location>
        <begin position="1"/>
        <end position="49"/>
    </location>
</feature>
<keyword evidence="3" id="KW-1185">Reference proteome</keyword>
<protein>
    <recommendedName>
        <fullName evidence="4">Homeobox domain-containing protein</fullName>
    </recommendedName>
</protein>
<dbReference type="OrthoDB" id="8057079at2759"/>
<comment type="caution">
    <text evidence="2">The sequence shown here is derived from an EMBL/GenBank/DDBJ whole genome shotgun (WGS) entry which is preliminary data.</text>
</comment>
<proteinExistence type="predicted"/>
<name>A0A0L0BUN8_LUCCU</name>
<dbReference type="AlphaFoldDB" id="A0A0L0BUN8"/>
<evidence type="ECO:0000256" key="1">
    <source>
        <dbReference type="SAM" id="MobiDB-lite"/>
    </source>
</evidence>
<dbReference type="EMBL" id="JRES01001304">
    <property type="protein sequence ID" value="KNC23708.1"/>
    <property type="molecule type" value="Genomic_DNA"/>
</dbReference>
<accession>A0A0L0BUN8</accession>
<feature type="compositionally biased region" description="Polar residues" evidence="1">
    <location>
        <begin position="86"/>
        <end position="96"/>
    </location>
</feature>
<dbReference type="Proteomes" id="UP000037069">
    <property type="component" value="Unassembled WGS sequence"/>
</dbReference>
<evidence type="ECO:0000313" key="2">
    <source>
        <dbReference type="EMBL" id="KNC23708.1"/>
    </source>
</evidence>
<evidence type="ECO:0008006" key="4">
    <source>
        <dbReference type="Google" id="ProtNLM"/>
    </source>
</evidence>
<reference evidence="2 3" key="1">
    <citation type="journal article" date="2015" name="Nat. Commun.">
        <title>Lucilia cuprina genome unlocks parasitic fly biology to underpin future interventions.</title>
        <authorList>
            <person name="Anstead C.A."/>
            <person name="Korhonen P.K."/>
            <person name="Young N.D."/>
            <person name="Hall R.S."/>
            <person name="Jex A.R."/>
            <person name="Murali S.C."/>
            <person name="Hughes D.S."/>
            <person name="Lee S.F."/>
            <person name="Perry T."/>
            <person name="Stroehlein A.J."/>
            <person name="Ansell B.R."/>
            <person name="Breugelmans B."/>
            <person name="Hofmann A."/>
            <person name="Qu J."/>
            <person name="Dugan S."/>
            <person name="Lee S.L."/>
            <person name="Chao H."/>
            <person name="Dinh H."/>
            <person name="Han Y."/>
            <person name="Doddapaneni H.V."/>
            <person name="Worley K.C."/>
            <person name="Muzny D.M."/>
            <person name="Ioannidis P."/>
            <person name="Waterhouse R.M."/>
            <person name="Zdobnov E.M."/>
            <person name="James P.J."/>
            <person name="Bagnall N.H."/>
            <person name="Kotze A.C."/>
            <person name="Gibbs R.A."/>
            <person name="Richards S."/>
            <person name="Batterham P."/>
            <person name="Gasser R.B."/>
        </authorList>
    </citation>
    <scope>NUCLEOTIDE SEQUENCE [LARGE SCALE GENOMIC DNA]</scope>
    <source>
        <strain evidence="2 3">LS</strain>
        <tissue evidence="2">Full body</tissue>
    </source>
</reference>
<organism evidence="2 3">
    <name type="scientific">Lucilia cuprina</name>
    <name type="common">Green bottle fly</name>
    <name type="synonym">Australian sheep blowfly</name>
    <dbReference type="NCBI Taxonomy" id="7375"/>
    <lineage>
        <taxon>Eukaryota</taxon>
        <taxon>Metazoa</taxon>
        <taxon>Ecdysozoa</taxon>
        <taxon>Arthropoda</taxon>
        <taxon>Hexapoda</taxon>
        <taxon>Insecta</taxon>
        <taxon>Pterygota</taxon>
        <taxon>Neoptera</taxon>
        <taxon>Endopterygota</taxon>
        <taxon>Diptera</taxon>
        <taxon>Brachycera</taxon>
        <taxon>Muscomorpha</taxon>
        <taxon>Oestroidea</taxon>
        <taxon>Calliphoridae</taxon>
        <taxon>Luciliinae</taxon>
        <taxon>Lucilia</taxon>
    </lineage>
</organism>
<gene>
    <name evidence="2" type="ORF">FF38_01230</name>
</gene>
<evidence type="ECO:0000313" key="3">
    <source>
        <dbReference type="Proteomes" id="UP000037069"/>
    </source>
</evidence>
<feature type="region of interest" description="Disordered" evidence="1">
    <location>
        <begin position="79"/>
        <end position="102"/>
    </location>
</feature>
<sequence>MKKRSAPSIDMAPESSTSEDDENPTTSKNKKRRSTSPYGKTTRRRWSDSEKNAIYSIFGNLKELEKLPSMMKCLEAINGNPALKNRTPQQLKTWLDNQRRHK</sequence>